<feature type="domain" description="Solute-binding protein family 3/N-terminal" evidence="1">
    <location>
        <begin position="34"/>
        <end position="254"/>
    </location>
</feature>
<dbReference type="AlphaFoldDB" id="A0AA37SF46"/>
<dbReference type="InterPro" id="IPR001638">
    <property type="entry name" value="Solute-binding_3/MltF_N"/>
</dbReference>
<dbReference type="Pfam" id="PF00497">
    <property type="entry name" value="SBP_bac_3"/>
    <property type="match status" value="1"/>
</dbReference>
<evidence type="ECO:0000259" key="1">
    <source>
        <dbReference type="Pfam" id="PF00497"/>
    </source>
</evidence>
<dbReference type="Proteomes" id="UP001161389">
    <property type="component" value="Unassembled WGS sequence"/>
</dbReference>
<accession>A0AA37SF46</accession>
<gene>
    <name evidence="2" type="ORF">GCM10007876_34380</name>
</gene>
<reference evidence="2" key="1">
    <citation type="journal article" date="2014" name="Int. J. Syst. Evol. Microbiol.">
        <title>Complete genome sequence of Corynebacterium casei LMG S-19264T (=DSM 44701T), isolated from a smear-ripened cheese.</title>
        <authorList>
            <consortium name="US DOE Joint Genome Institute (JGI-PGF)"/>
            <person name="Walter F."/>
            <person name="Albersmeier A."/>
            <person name="Kalinowski J."/>
            <person name="Ruckert C."/>
        </authorList>
    </citation>
    <scope>NUCLEOTIDE SEQUENCE</scope>
    <source>
        <strain evidence="2">NBRC 110071</strain>
    </source>
</reference>
<proteinExistence type="predicted"/>
<reference evidence="2" key="2">
    <citation type="submission" date="2023-01" db="EMBL/GenBank/DDBJ databases">
        <title>Draft genome sequence of Litoribrevibacter albus strain NBRC 110071.</title>
        <authorList>
            <person name="Sun Q."/>
            <person name="Mori K."/>
        </authorList>
    </citation>
    <scope>NUCLEOTIDE SEQUENCE</scope>
    <source>
        <strain evidence="2">NBRC 110071</strain>
    </source>
</reference>
<name>A0AA37SF46_9GAMM</name>
<keyword evidence="3" id="KW-1185">Reference proteome</keyword>
<evidence type="ECO:0000313" key="2">
    <source>
        <dbReference type="EMBL" id="GLQ32959.1"/>
    </source>
</evidence>
<evidence type="ECO:0000313" key="3">
    <source>
        <dbReference type="Proteomes" id="UP001161389"/>
    </source>
</evidence>
<protein>
    <recommendedName>
        <fullName evidence="1">Solute-binding protein family 3/N-terminal domain-containing protein</fullName>
    </recommendedName>
</protein>
<dbReference type="EMBL" id="BSNM01000016">
    <property type="protein sequence ID" value="GLQ32959.1"/>
    <property type="molecule type" value="Genomic_DNA"/>
</dbReference>
<sequence>MLMVTLTCPSSVIADEHIQSPSQLLFCHENEQAFPWVMTVDGESQGLDIELLTQVSQKLNIDIDYIALPWKRCLHHLELSKVDGAFAASYKQERLHMGRFPVTLKGNLDANRRIHTSGYSLYIPKNSDLGWNGETFINLTGEISIQNGFSIGDRLTALGIPVVEFQGPMANLIKVKEARVAGTALQTDRADQILKQNPELADAIEKYPIPISSKPYYLMLSFKLVRSHPDFVELLWETLAEVRDSTEMEAVQADFYAQHN</sequence>
<dbReference type="Gene3D" id="3.40.190.10">
    <property type="entry name" value="Periplasmic binding protein-like II"/>
    <property type="match status" value="2"/>
</dbReference>
<dbReference type="SUPFAM" id="SSF53850">
    <property type="entry name" value="Periplasmic binding protein-like II"/>
    <property type="match status" value="1"/>
</dbReference>
<comment type="caution">
    <text evidence="2">The sequence shown here is derived from an EMBL/GenBank/DDBJ whole genome shotgun (WGS) entry which is preliminary data.</text>
</comment>
<organism evidence="2 3">
    <name type="scientific">Litoribrevibacter albus</name>
    <dbReference type="NCBI Taxonomy" id="1473156"/>
    <lineage>
        <taxon>Bacteria</taxon>
        <taxon>Pseudomonadati</taxon>
        <taxon>Pseudomonadota</taxon>
        <taxon>Gammaproteobacteria</taxon>
        <taxon>Oceanospirillales</taxon>
        <taxon>Oceanospirillaceae</taxon>
        <taxon>Litoribrevibacter</taxon>
    </lineage>
</organism>